<dbReference type="AlphaFoldDB" id="A0A517PND3"/>
<sequence precursor="true">MRNIVWLLLITWCCAPRLSLASDCFEIRVIDAATKRGIPLVELKTVNEIQYVTDSNGIAAVNEPGLVNQEVYFFIRSHGYEYPADGFGYRGKKLKVTSGGNAVLELKRINVAERLYRITGGGIYRDSLLTGEPVPLKHPVLNAQVLGSDSVQNTLFQGRVYWFWGDTNRTSYPLGNFQVPGAISELPERGGLPIERGINLEYFVDESGFASQICPMPGPGPTWIDALVTLEDESGRERLFAKYVKVKAPLTVYERGLVEFNSETNRFEKRKTFDFDAPLYPVGHPVRHEMEGRDYLLFGLEIPLIRVPATVDALGQLSEYETYSYLQPGAKKGLGTVDRDDRGHVKYTWRKGVPPLSDDLEQRLIAEQQLRPEEAFFQFRDLKTKQRVQLHNSSVAWNAYRGKWTMIASQKNGTSMLGEIWYSEADSPLGPWKWGRKIVTHDRYSFYNPKQHPLFARENGRLIYFEGTYTTLFSGNKVKTPRYDYNQIMYRLDLSDPRLAADQFAQ</sequence>
<organism evidence="2 3">
    <name type="scientific">Gimesia chilikensis</name>
    <dbReference type="NCBI Taxonomy" id="2605989"/>
    <lineage>
        <taxon>Bacteria</taxon>
        <taxon>Pseudomonadati</taxon>
        <taxon>Planctomycetota</taxon>
        <taxon>Planctomycetia</taxon>
        <taxon>Planctomycetales</taxon>
        <taxon>Planctomycetaceae</taxon>
        <taxon>Gimesia</taxon>
    </lineage>
</organism>
<dbReference type="EMBL" id="CP036266">
    <property type="protein sequence ID" value="QDT20873.1"/>
    <property type="molecule type" value="Genomic_DNA"/>
</dbReference>
<keyword evidence="3" id="KW-1185">Reference proteome</keyword>
<reference evidence="2 3" key="1">
    <citation type="submission" date="2019-02" db="EMBL/GenBank/DDBJ databases">
        <title>Deep-cultivation of Planctomycetes and their phenomic and genomic characterization uncovers novel biology.</title>
        <authorList>
            <person name="Wiegand S."/>
            <person name="Jogler M."/>
            <person name="Boedeker C."/>
            <person name="Pinto D."/>
            <person name="Vollmers J."/>
            <person name="Rivas-Marin E."/>
            <person name="Kohn T."/>
            <person name="Peeters S.H."/>
            <person name="Heuer A."/>
            <person name="Rast P."/>
            <person name="Oberbeckmann S."/>
            <person name="Bunk B."/>
            <person name="Jeske O."/>
            <person name="Meyerdierks A."/>
            <person name="Storesund J.E."/>
            <person name="Kallscheuer N."/>
            <person name="Luecker S."/>
            <person name="Lage O.M."/>
            <person name="Pohl T."/>
            <person name="Merkel B.J."/>
            <person name="Hornburger P."/>
            <person name="Mueller R.-W."/>
            <person name="Bruemmer F."/>
            <person name="Labrenz M."/>
            <person name="Spormann A.M."/>
            <person name="Op den Camp H."/>
            <person name="Overmann J."/>
            <person name="Amann R."/>
            <person name="Jetten M.S.M."/>
            <person name="Mascher T."/>
            <person name="Medema M.H."/>
            <person name="Devos D.P."/>
            <person name="Kaster A.-K."/>
            <person name="Ovreas L."/>
            <person name="Rohde M."/>
            <person name="Galperin M.Y."/>
            <person name="Jogler C."/>
        </authorList>
    </citation>
    <scope>NUCLEOTIDE SEQUENCE [LARGE SCALE GENOMIC DNA]</scope>
    <source>
        <strain evidence="2 3">HG66A1</strain>
    </source>
</reference>
<evidence type="ECO:0000256" key="1">
    <source>
        <dbReference type="SAM" id="SignalP"/>
    </source>
</evidence>
<gene>
    <name evidence="2" type="ORF">HG66A1_26630</name>
</gene>
<feature type="signal peptide" evidence="1">
    <location>
        <begin position="1"/>
        <end position="21"/>
    </location>
</feature>
<keyword evidence="1" id="KW-0732">Signal</keyword>
<dbReference type="Proteomes" id="UP000320421">
    <property type="component" value="Chromosome"/>
</dbReference>
<evidence type="ECO:0008006" key="4">
    <source>
        <dbReference type="Google" id="ProtNLM"/>
    </source>
</evidence>
<evidence type="ECO:0000313" key="2">
    <source>
        <dbReference type="EMBL" id="QDT20873.1"/>
    </source>
</evidence>
<feature type="chain" id="PRO_5022033815" description="DUF4185 domain-containing protein" evidence="1">
    <location>
        <begin position="22"/>
        <end position="506"/>
    </location>
</feature>
<name>A0A517PND3_9PLAN</name>
<dbReference type="RefSeq" id="WP_145184291.1">
    <property type="nucleotide sequence ID" value="NZ_CP036266.1"/>
</dbReference>
<proteinExistence type="predicted"/>
<evidence type="ECO:0000313" key="3">
    <source>
        <dbReference type="Proteomes" id="UP000320421"/>
    </source>
</evidence>
<dbReference type="OrthoDB" id="210667at2"/>
<protein>
    <recommendedName>
        <fullName evidence="4">DUF4185 domain-containing protein</fullName>
    </recommendedName>
</protein>
<accession>A0A517PND3</accession>